<evidence type="ECO:0000256" key="1">
    <source>
        <dbReference type="ARBA" id="ARBA00007457"/>
    </source>
</evidence>
<dbReference type="PANTHER" id="PTHR21029">
    <property type="entry name" value="R-SEVEN BINDING PROTEIN (R7BP) HOMOLOG"/>
    <property type="match status" value="1"/>
</dbReference>
<name>A0A3B3SK40_9TELE</name>
<evidence type="ECO:0000256" key="2">
    <source>
        <dbReference type="ARBA" id="ARBA00022700"/>
    </source>
</evidence>
<comment type="similarity">
    <text evidence="1">Belongs to the RGS7BP/RGS9BP family.</text>
</comment>
<evidence type="ECO:0000313" key="3">
    <source>
        <dbReference type="Ensembl" id="ENSPKIP00000030396.1"/>
    </source>
</evidence>
<organism evidence="3 4">
    <name type="scientific">Paramormyrops kingsleyae</name>
    <dbReference type="NCBI Taxonomy" id="1676925"/>
    <lineage>
        <taxon>Eukaryota</taxon>
        <taxon>Metazoa</taxon>
        <taxon>Chordata</taxon>
        <taxon>Craniata</taxon>
        <taxon>Vertebrata</taxon>
        <taxon>Euteleostomi</taxon>
        <taxon>Actinopterygii</taxon>
        <taxon>Neopterygii</taxon>
        <taxon>Teleostei</taxon>
        <taxon>Osteoglossocephala</taxon>
        <taxon>Osteoglossomorpha</taxon>
        <taxon>Osteoglossiformes</taxon>
        <taxon>Mormyridae</taxon>
        <taxon>Paramormyrops</taxon>
    </lineage>
</organism>
<reference evidence="3" key="2">
    <citation type="submission" date="2025-09" db="UniProtKB">
        <authorList>
            <consortium name="Ensembl"/>
        </authorList>
    </citation>
    <scope>IDENTIFICATION</scope>
</reference>
<dbReference type="GO" id="GO:0009968">
    <property type="term" value="P:negative regulation of signal transduction"/>
    <property type="evidence" value="ECO:0007669"/>
    <property type="project" value="UniProtKB-KW"/>
</dbReference>
<dbReference type="STRING" id="1676925.ENSPKIP00000030396"/>
<dbReference type="AlphaFoldDB" id="A0A3B3SK40"/>
<accession>A0A3B3SK40</accession>
<sequence>MCAAPSGRRTRPSVTGSVIHVGCQLSSRVLERGPSSESVRKVRRALEDCRMTVSEFNNLVALYRELVISIGETATDCASVRGEMCRTRTGACETALAAHHSLSLIPGPEDGGIPLDICRLFIQLQCCLEMFITEMLKAACLLSSLQLYRRGCEDMELKVEIKADESSDTPILQESSSSPTEGSQRGWLVGVDIKNTERDMKQMRNLLSKLRETMPSPLKNQDDSSLLNLAPQPLIRPRKSRILRFCCPARSLHPEL</sequence>
<dbReference type="InterPro" id="IPR026512">
    <property type="entry name" value="RGS7BP/RGS9BP"/>
</dbReference>
<evidence type="ECO:0000313" key="4">
    <source>
        <dbReference type="Proteomes" id="UP000261540"/>
    </source>
</evidence>
<dbReference type="Ensembl" id="ENSPKIT00000011212.1">
    <property type="protein sequence ID" value="ENSPKIP00000030396.1"/>
    <property type="gene ID" value="ENSPKIG00000011267.1"/>
</dbReference>
<proteinExistence type="inferred from homology"/>
<dbReference type="GeneTree" id="ENSGT00940000153725"/>
<dbReference type="Proteomes" id="UP000261540">
    <property type="component" value="Unplaced"/>
</dbReference>
<keyword evidence="2" id="KW-0734">Signal transduction inhibitor</keyword>
<protein>
    <submittedName>
        <fullName evidence="3">Regulator of G protein signaling 7 binding protein</fullName>
    </submittedName>
</protein>
<keyword evidence="4" id="KW-1185">Reference proteome</keyword>
<reference evidence="3" key="1">
    <citation type="submission" date="2025-08" db="UniProtKB">
        <authorList>
            <consortium name="Ensembl"/>
        </authorList>
    </citation>
    <scope>IDENTIFICATION</scope>
</reference>
<dbReference type="OrthoDB" id="9876293at2759"/>